<organism evidence="1">
    <name type="scientific">marine sediment metagenome</name>
    <dbReference type="NCBI Taxonomy" id="412755"/>
    <lineage>
        <taxon>unclassified sequences</taxon>
        <taxon>metagenomes</taxon>
        <taxon>ecological metagenomes</taxon>
    </lineage>
</organism>
<dbReference type="EMBL" id="LAZR01013720">
    <property type="protein sequence ID" value="KKM20659.1"/>
    <property type="molecule type" value="Genomic_DNA"/>
</dbReference>
<protein>
    <submittedName>
        <fullName evidence="1">Uncharacterized protein</fullName>
    </submittedName>
</protein>
<accession>A0A0F9ILJ4</accession>
<reference evidence="1" key="1">
    <citation type="journal article" date="2015" name="Nature">
        <title>Complex archaea that bridge the gap between prokaryotes and eukaryotes.</title>
        <authorList>
            <person name="Spang A."/>
            <person name="Saw J.H."/>
            <person name="Jorgensen S.L."/>
            <person name="Zaremba-Niedzwiedzka K."/>
            <person name="Martijn J."/>
            <person name="Lind A.E."/>
            <person name="van Eijk R."/>
            <person name="Schleper C."/>
            <person name="Guy L."/>
            <person name="Ettema T.J."/>
        </authorList>
    </citation>
    <scope>NUCLEOTIDE SEQUENCE</scope>
</reference>
<comment type="caution">
    <text evidence="1">The sequence shown here is derived from an EMBL/GenBank/DDBJ whole genome shotgun (WGS) entry which is preliminary data.</text>
</comment>
<proteinExistence type="predicted"/>
<name>A0A0F9ILJ4_9ZZZZ</name>
<evidence type="ECO:0000313" key="1">
    <source>
        <dbReference type="EMBL" id="KKM20659.1"/>
    </source>
</evidence>
<sequence>MEVTVMQRYPRGIMLRRTERSCVSCMQKAEDIGHTIDDCVSTVEALLKGLKIEAAKQHTENTG</sequence>
<dbReference type="AlphaFoldDB" id="A0A0F9ILJ4"/>
<gene>
    <name evidence="1" type="ORF">LCGC14_1643310</name>
</gene>